<dbReference type="PANTHER" id="PTHR10704">
    <property type="entry name" value="CARBOHYDRATE SULFOTRANSFERASE"/>
    <property type="match status" value="1"/>
</dbReference>
<protein>
    <recommendedName>
        <fullName evidence="3">Sulfotransferase family protein</fullName>
    </recommendedName>
</protein>
<accession>A0AB33Z0Z7</accession>
<dbReference type="EMBL" id="ASHL01000006">
    <property type="protein sequence ID" value="EPD12829.1"/>
    <property type="molecule type" value="Genomic_DNA"/>
</dbReference>
<keyword evidence="2" id="KW-1185">Reference proteome</keyword>
<name>A0AB33Z0Z7_9GAMM</name>
<dbReference type="Gene3D" id="3.40.50.300">
    <property type="entry name" value="P-loop containing nucleotide triphosphate hydrolases"/>
    <property type="match status" value="1"/>
</dbReference>
<dbReference type="InterPro" id="IPR051135">
    <property type="entry name" value="Gal/GlcNAc/GalNAc_ST"/>
</dbReference>
<dbReference type="AlphaFoldDB" id="A0AB33Z0Z7"/>
<dbReference type="GO" id="GO:0006790">
    <property type="term" value="P:sulfur compound metabolic process"/>
    <property type="evidence" value="ECO:0007669"/>
    <property type="project" value="TreeGrafter"/>
</dbReference>
<dbReference type="Pfam" id="PF13469">
    <property type="entry name" value="Sulfotransfer_3"/>
    <property type="match status" value="1"/>
</dbReference>
<evidence type="ECO:0000313" key="1">
    <source>
        <dbReference type="EMBL" id="EPD12829.1"/>
    </source>
</evidence>
<organism evidence="1 2">
    <name type="scientific">Cycloclasticus pugetii</name>
    <dbReference type="NCBI Taxonomy" id="34068"/>
    <lineage>
        <taxon>Bacteria</taxon>
        <taxon>Pseudomonadati</taxon>
        <taxon>Pseudomonadota</taxon>
        <taxon>Gammaproteobacteria</taxon>
        <taxon>Thiotrichales</taxon>
        <taxon>Piscirickettsiaceae</taxon>
        <taxon>Cycloclasticus</taxon>
    </lineage>
</organism>
<dbReference type="InterPro" id="IPR027417">
    <property type="entry name" value="P-loop_NTPase"/>
</dbReference>
<dbReference type="RefSeq" id="WP_016390600.1">
    <property type="nucleotide sequence ID" value="NZ_KE646808.1"/>
</dbReference>
<evidence type="ECO:0008006" key="3">
    <source>
        <dbReference type="Google" id="ProtNLM"/>
    </source>
</evidence>
<dbReference type="Proteomes" id="UP000015462">
    <property type="component" value="Unassembled WGS sequence"/>
</dbReference>
<gene>
    <name evidence="1" type="ORF">L196_08166</name>
</gene>
<proteinExistence type="predicted"/>
<dbReference type="GO" id="GO:0001517">
    <property type="term" value="F:N-acetylglucosamine 6-O-sulfotransferase activity"/>
    <property type="evidence" value="ECO:0007669"/>
    <property type="project" value="TreeGrafter"/>
</dbReference>
<reference evidence="1 2" key="1">
    <citation type="journal article" date="2013" name="Genome Announc.">
        <title>Genome Sequence of the Pyrene- and Fluoranthene-Degrading Bacterium Cycloclasticus sp. Strain PY97M.</title>
        <authorList>
            <person name="Cui Z."/>
            <person name="Xu G."/>
            <person name="Li Q."/>
            <person name="Gao W."/>
            <person name="Zheng L."/>
        </authorList>
    </citation>
    <scope>NUCLEOTIDE SEQUENCE [LARGE SCALE GENOMIC DNA]</scope>
    <source>
        <strain evidence="1 2">PY97M</strain>
    </source>
</reference>
<comment type="caution">
    <text evidence="1">The sequence shown here is derived from an EMBL/GenBank/DDBJ whole genome shotgun (WGS) entry which is preliminary data.</text>
</comment>
<dbReference type="SUPFAM" id="SSF52540">
    <property type="entry name" value="P-loop containing nucleoside triphosphate hydrolases"/>
    <property type="match status" value="1"/>
</dbReference>
<evidence type="ECO:0000313" key="2">
    <source>
        <dbReference type="Proteomes" id="UP000015462"/>
    </source>
</evidence>
<dbReference type="PANTHER" id="PTHR10704:SF44">
    <property type="entry name" value="LD35051P-RELATED"/>
    <property type="match status" value="1"/>
</dbReference>
<dbReference type="GO" id="GO:0006044">
    <property type="term" value="P:N-acetylglucosamine metabolic process"/>
    <property type="evidence" value="ECO:0007669"/>
    <property type="project" value="TreeGrafter"/>
</dbReference>
<sequence length="280" mass="33109">MKKKLVFILSSNYSGSHFLSLLLGSHSKAVHLGETKNLIKEGVNCYKCGVSNDCHLFEGIQELTTETFYPTLFDRAGDQINLLIDTSKKTEWAINFINTQSEYDIKIVHLIRDPRALIRRWNNKYTSLLSQLSQRRKVLKAFPKKTLQLIFSSQSNIYLYKWLKQNQKIVDFTKRFSLDTKTITYHDLTLNPEKELSTLMEWLGNTYETTQLKYWEFEHHGTQKRQYEWVKKQQTTSHIDLRWKDALTKKQSKLISSNRDLRSYLEQNKLFQIEKGITKL</sequence>